<dbReference type="Gene3D" id="1.25.40.10">
    <property type="entry name" value="Tetratricopeptide repeat domain"/>
    <property type="match status" value="3"/>
</dbReference>
<dbReference type="InterPro" id="IPR011990">
    <property type="entry name" value="TPR-like_helical_dom_sf"/>
</dbReference>
<evidence type="ECO:0000256" key="1">
    <source>
        <dbReference type="SAM" id="Coils"/>
    </source>
</evidence>
<feature type="coiled-coil region" evidence="1">
    <location>
        <begin position="19"/>
        <end position="46"/>
    </location>
</feature>
<evidence type="ECO:0008006" key="4">
    <source>
        <dbReference type="Google" id="ProtNLM"/>
    </source>
</evidence>
<name>A0ABV8AHU2_9FLAO</name>
<dbReference type="SUPFAM" id="SSF48452">
    <property type="entry name" value="TPR-like"/>
    <property type="match status" value="3"/>
</dbReference>
<keyword evidence="1" id="KW-0175">Coiled coil</keyword>
<dbReference type="EMBL" id="JBHSAT010000004">
    <property type="protein sequence ID" value="MFC3876436.1"/>
    <property type="molecule type" value="Genomic_DNA"/>
</dbReference>
<accession>A0ABV8AHU2</accession>
<comment type="caution">
    <text evidence="2">The sequence shown here is derived from an EMBL/GenBank/DDBJ whole genome shotgun (WGS) entry which is preliminary data.</text>
</comment>
<dbReference type="Proteomes" id="UP001595812">
    <property type="component" value="Unassembled WGS sequence"/>
</dbReference>
<evidence type="ECO:0000313" key="2">
    <source>
        <dbReference type="EMBL" id="MFC3876436.1"/>
    </source>
</evidence>
<sequence length="617" mass="71720">MLNKRILLFVLIVALLGNFGFAQTEAQKLSAQKRELERRALAEELQIADGYFNKGEFEKARLSYEALYDKQPYNYNYLYKLVGALQQLEQYEVAQQLLKTRMERSKVPALLIELGYNYQLMDSLSLATPLYDEAIAFLDEKPNYVYSVGQKFEQRSLTDQAITTYEKAKTLLPDKNFSVQLARLYGDQGDVEAMFSNYLDYIAYRPDFINNTKRAISAFISENKENESNIMLRRLLLKRLQLEPNPQWNELLSWLYVQEKAYGKSFTQEKAIYRRNPESLNRIIELALTAIDDNDTDTANTIFEFILDTSQDLATQLTAHQYILDIKSKSAVTPKEKEAIKSEYLELFETYGRTETSLSLQLAYAHFLAFDLRLPKEASDFLKESASIDKSPFQEGMVKMKLADILVLQERFNEALIYYSQIQANLKNSTLAQEARFKIAKTSYYKGDFDWAETQLKILKRATSQLIANDALDLKLLISDNKYEDSTRTALGYYAKADLLEFQNRDEESLQLLGKILEEHKGESITDQTLFKQAQLFEAKKDYAKAEANYQKIIADWREDILIDDAYYFLAELYNTHLAQPEKAKELYEKILFNHEDSIYFVEARKKYRMLRGDAIN</sequence>
<dbReference type="RefSeq" id="WP_386097342.1">
    <property type="nucleotide sequence ID" value="NZ_JBHSAT010000004.1"/>
</dbReference>
<proteinExistence type="predicted"/>
<dbReference type="InterPro" id="IPR019734">
    <property type="entry name" value="TPR_rpt"/>
</dbReference>
<keyword evidence="3" id="KW-1185">Reference proteome</keyword>
<organism evidence="2 3">
    <name type="scientific">Winogradskyella maritima</name>
    <dbReference type="NCBI Taxonomy" id="1517766"/>
    <lineage>
        <taxon>Bacteria</taxon>
        <taxon>Pseudomonadati</taxon>
        <taxon>Bacteroidota</taxon>
        <taxon>Flavobacteriia</taxon>
        <taxon>Flavobacteriales</taxon>
        <taxon>Flavobacteriaceae</taxon>
        <taxon>Winogradskyella</taxon>
    </lineage>
</organism>
<evidence type="ECO:0000313" key="3">
    <source>
        <dbReference type="Proteomes" id="UP001595812"/>
    </source>
</evidence>
<protein>
    <recommendedName>
        <fullName evidence="4">Tetratricopeptide repeat protein</fullName>
    </recommendedName>
</protein>
<reference evidence="3" key="1">
    <citation type="journal article" date="2019" name="Int. J. Syst. Evol. Microbiol.">
        <title>The Global Catalogue of Microorganisms (GCM) 10K type strain sequencing project: providing services to taxonomists for standard genome sequencing and annotation.</title>
        <authorList>
            <consortium name="The Broad Institute Genomics Platform"/>
            <consortium name="The Broad Institute Genome Sequencing Center for Infectious Disease"/>
            <person name="Wu L."/>
            <person name="Ma J."/>
        </authorList>
    </citation>
    <scope>NUCLEOTIDE SEQUENCE [LARGE SCALE GENOMIC DNA]</scope>
    <source>
        <strain evidence="3">CECT 8979</strain>
    </source>
</reference>
<dbReference type="SMART" id="SM00028">
    <property type="entry name" value="TPR"/>
    <property type="match status" value="7"/>
</dbReference>
<gene>
    <name evidence="2" type="ORF">ACFOSX_04250</name>
</gene>